<dbReference type="Proteomes" id="UP001151532">
    <property type="component" value="Chromosome 16"/>
</dbReference>
<organism evidence="7 8">
    <name type="scientific">Salix purpurea</name>
    <name type="common">Purple osier willow</name>
    <dbReference type="NCBI Taxonomy" id="77065"/>
    <lineage>
        <taxon>Eukaryota</taxon>
        <taxon>Viridiplantae</taxon>
        <taxon>Streptophyta</taxon>
        <taxon>Embryophyta</taxon>
        <taxon>Tracheophyta</taxon>
        <taxon>Spermatophyta</taxon>
        <taxon>Magnoliopsida</taxon>
        <taxon>eudicotyledons</taxon>
        <taxon>Gunneridae</taxon>
        <taxon>Pentapetalae</taxon>
        <taxon>rosids</taxon>
        <taxon>fabids</taxon>
        <taxon>Malpighiales</taxon>
        <taxon>Salicaceae</taxon>
        <taxon>Saliceae</taxon>
        <taxon>Salix</taxon>
    </lineage>
</organism>
<evidence type="ECO:0000256" key="2">
    <source>
        <dbReference type="ARBA" id="ARBA00022771"/>
    </source>
</evidence>
<dbReference type="OrthoDB" id="1661966at2759"/>
<dbReference type="InterPro" id="IPR044584">
    <property type="entry name" value="KEG"/>
</dbReference>
<keyword evidence="1" id="KW-0479">Metal-binding</keyword>
<evidence type="ECO:0000313" key="7">
    <source>
        <dbReference type="EMBL" id="KAJ6755025.1"/>
    </source>
</evidence>
<feature type="region of interest" description="Disordered" evidence="5">
    <location>
        <begin position="92"/>
        <end position="116"/>
    </location>
</feature>
<dbReference type="SMART" id="SM00184">
    <property type="entry name" value="RING"/>
    <property type="match status" value="1"/>
</dbReference>
<dbReference type="AlphaFoldDB" id="A0A9Q1A1N3"/>
<dbReference type="GO" id="GO:0005769">
    <property type="term" value="C:early endosome"/>
    <property type="evidence" value="ECO:0007669"/>
    <property type="project" value="TreeGrafter"/>
</dbReference>
<accession>A0A9Q1A1N3</accession>
<dbReference type="PANTHER" id="PTHR46960">
    <property type="entry name" value="E3 UBIQUITIN-PROTEIN LIGASE KEG"/>
    <property type="match status" value="1"/>
</dbReference>
<gene>
    <name evidence="7" type="ORF">OIU79_027610</name>
</gene>
<protein>
    <submittedName>
        <fullName evidence="7">E3 UBIQUITIN-PROTEIN LIGASE KEG-LIKE</fullName>
    </submittedName>
</protein>
<dbReference type="InterPro" id="IPR001841">
    <property type="entry name" value="Znf_RING"/>
</dbReference>
<evidence type="ECO:0000256" key="5">
    <source>
        <dbReference type="SAM" id="MobiDB-lite"/>
    </source>
</evidence>
<dbReference type="PANTHER" id="PTHR46960:SF1">
    <property type="entry name" value="E3 UBIQUITIN-PROTEIN LIGASE KEG"/>
    <property type="match status" value="1"/>
</dbReference>
<dbReference type="GO" id="GO:0009738">
    <property type="term" value="P:abscisic acid-activated signaling pathway"/>
    <property type="evidence" value="ECO:0007669"/>
    <property type="project" value="InterPro"/>
</dbReference>
<reference evidence="7" key="2">
    <citation type="journal article" date="2023" name="Int. J. Mol. Sci.">
        <title>De Novo Assembly and Annotation of 11 Diverse Shrub Willow (Salix) Genomes Reveals Novel Gene Organization in Sex-Linked Regions.</title>
        <authorList>
            <person name="Hyden B."/>
            <person name="Feng K."/>
            <person name="Yates T.B."/>
            <person name="Jawdy S."/>
            <person name="Cereghino C."/>
            <person name="Smart L.B."/>
            <person name="Muchero W."/>
        </authorList>
    </citation>
    <scope>NUCLEOTIDE SEQUENCE</scope>
    <source>
        <tissue evidence="7">Shoot tip</tissue>
    </source>
</reference>
<dbReference type="GO" id="GO:0016567">
    <property type="term" value="P:protein ubiquitination"/>
    <property type="evidence" value="ECO:0007669"/>
    <property type="project" value="InterPro"/>
</dbReference>
<keyword evidence="8" id="KW-1185">Reference proteome</keyword>
<dbReference type="GO" id="GO:0006952">
    <property type="term" value="P:defense response"/>
    <property type="evidence" value="ECO:0007669"/>
    <property type="project" value="InterPro"/>
</dbReference>
<dbReference type="PROSITE" id="PS50089">
    <property type="entry name" value="ZF_RING_2"/>
    <property type="match status" value="1"/>
</dbReference>
<comment type="caution">
    <text evidence="7">The sequence shown here is derived from an EMBL/GenBank/DDBJ whole genome shotgun (WGS) entry which is preliminary data.</text>
</comment>
<name>A0A9Q1A1N3_SALPP</name>
<dbReference type="InterPro" id="IPR013083">
    <property type="entry name" value="Znf_RING/FYVE/PHD"/>
</dbReference>
<evidence type="ECO:0000256" key="4">
    <source>
        <dbReference type="PROSITE-ProRule" id="PRU00175"/>
    </source>
</evidence>
<dbReference type="GO" id="GO:0004842">
    <property type="term" value="F:ubiquitin-protein transferase activity"/>
    <property type="evidence" value="ECO:0007669"/>
    <property type="project" value="InterPro"/>
</dbReference>
<dbReference type="GO" id="GO:0005802">
    <property type="term" value="C:trans-Golgi network"/>
    <property type="evidence" value="ECO:0007669"/>
    <property type="project" value="TreeGrafter"/>
</dbReference>
<reference evidence="7" key="1">
    <citation type="submission" date="2022-11" db="EMBL/GenBank/DDBJ databases">
        <authorList>
            <person name="Hyden B.L."/>
            <person name="Feng K."/>
            <person name="Yates T."/>
            <person name="Jawdy S."/>
            <person name="Smart L.B."/>
            <person name="Muchero W."/>
        </authorList>
    </citation>
    <scope>NUCLEOTIDE SEQUENCE</scope>
    <source>
        <tissue evidence="7">Shoot tip</tissue>
    </source>
</reference>
<evidence type="ECO:0000313" key="8">
    <source>
        <dbReference type="Proteomes" id="UP001151532"/>
    </source>
</evidence>
<dbReference type="InterPro" id="IPR017907">
    <property type="entry name" value="Znf_RING_CS"/>
</dbReference>
<feature type="compositionally biased region" description="Acidic residues" evidence="5">
    <location>
        <begin position="100"/>
        <end position="110"/>
    </location>
</feature>
<dbReference type="GO" id="GO:0009788">
    <property type="term" value="P:negative regulation of abscisic acid-activated signaling pathway"/>
    <property type="evidence" value="ECO:0007669"/>
    <property type="project" value="TreeGrafter"/>
</dbReference>
<dbReference type="EMBL" id="JAPFFK010000007">
    <property type="protein sequence ID" value="KAJ6755025.1"/>
    <property type="molecule type" value="Genomic_DNA"/>
</dbReference>
<dbReference type="Gene3D" id="3.30.40.10">
    <property type="entry name" value="Zinc/RING finger domain, C3HC4 (zinc finger)"/>
    <property type="match status" value="1"/>
</dbReference>
<evidence type="ECO:0000259" key="6">
    <source>
        <dbReference type="PROSITE" id="PS50089"/>
    </source>
</evidence>
<feature type="domain" description="RING-type" evidence="6">
    <location>
        <begin position="17"/>
        <end position="69"/>
    </location>
</feature>
<dbReference type="GO" id="GO:0008270">
    <property type="term" value="F:zinc ion binding"/>
    <property type="evidence" value="ECO:0007669"/>
    <property type="project" value="UniProtKB-KW"/>
</dbReference>
<dbReference type="SUPFAM" id="SSF57850">
    <property type="entry name" value="RING/U-box"/>
    <property type="match status" value="1"/>
</dbReference>
<proteinExistence type="predicted"/>
<sequence>MADTRNRHARRIPIPKCPICQTAYNDHSHTPLLLQCGHSFCLNCLSRLLHSSSPSKPSQKSSLTCPKCRHVSPLGNSLLFLPKNFSLLSSLLPSSSASDSDSDLSDDESDVNPRRIHCSTTSGAKLAGNLV</sequence>
<dbReference type="InterPro" id="IPR027370">
    <property type="entry name" value="Znf-RING_euk"/>
</dbReference>
<evidence type="ECO:0000256" key="3">
    <source>
        <dbReference type="ARBA" id="ARBA00022833"/>
    </source>
</evidence>
<dbReference type="Pfam" id="PF13445">
    <property type="entry name" value="zf-RING_UBOX"/>
    <property type="match status" value="1"/>
</dbReference>
<evidence type="ECO:0000256" key="1">
    <source>
        <dbReference type="ARBA" id="ARBA00022723"/>
    </source>
</evidence>
<dbReference type="PROSITE" id="PS00518">
    <property type="entry name" value="ZF_RING_1"/>
    <property type="match status" value="1"/>
</dbReference>
<keyword evidence="3" id="KW-0862">Zinc</keyword>
<dbReference type="GO" id="GO:0045324">
    <property type="term" value="P:late endosome to vacuole transport"/>
    <property type="evidence" value="ECO:0007669"/>
    <property type="project" value="TreeGrafter"/>
</dbReference>
<keyword evidence="2 4" id="KW-0863">Zinc-finger</keyword>